<gene>
    <name evidence="9" type="ORF">SAMN05660649_02193</name>
</gene>
<accession>A0A1I2TDN2</accession>
<feature type="transmembrane region" description="Helical" evidence="7">
    <location>
        <begin position="267"/>
        <end position="287"/>
    </location>
</feature>
<feature type="transmembrane region" description="Helical" evidence="7">
    <location>
        <begin position="137"/>
        <end position="158"/>
    </location>
</feature>
<sequence length="427" mass="46292">MENKGRLRWFILAWLFILTLVSYMDRVNLSMAVPLIMEDFHLNAAQIGVVISGLTIGYTIVNFPGGFLADRFSPKTILIVSLTFWSLFTITTGMVGGLTAMIVVRILFGASEGPLGPSNTKIVSNWMLPRERGMASGIWLSAMTLGVVVGAPLAGLIIENMGWRSVFYVFGGGSLVLVAFTAYLITAKPEEHRWISKTELDLIKSHSDPPKSTKEPFSDVMKEILTNPITWLLAFIYFGLTALYWANMGWLPTYFVKARGSSILGSGLYSAIPNISASFGAILVGIISDRLVKGWRTPLLIITSIITLPATVIAVNTPSIQISLLAFSIAGFCDFAAIALMWAIPMELVRKERVAASSGFMLAWGSFAGVLSPIIMGAILDKTSSFNSAYYMFASAALISAILAIPLYLKEKAARNASSQISGALTQ</sequence>
<feature type="transmembrane region" description="Helical" evidence="7">
    <location>
        <begin position="44"/>
        <end position="65"/>
    </location>
</feature>
<feature type="transmembrane region" description="Helical" evidence="7">
    <location>
        <begin position="389"/>
        <end position="409"/>
    </location>
</feature>
<dbReference type="Pfam" id="PF07690">
    <property type="entry name" value="MFS_1"/>
    <property type="match status" value="1"/>
</dbReference>
<feature type="transmembrane region" description="Helical" evidence="7">
    <location>
        <begin position="77"/>
        <end position="108"/>
    </location>
</feature>
<evidence type="ECO:0000256" key="1">
    <source>
        <dbReference type="ARBA" id="ARBA00004651"/>
    </source>
</evidence>
<dbReference type="PIRSF" id="PIRSF002808">
    <property type="entry name" value="Hexose_phosphate_transp"/>
    <property type="match status" value="1"/>
</dbReference>
<feature type="transmembrane region" description="Helical" evidence="7">
    <location>
        <begin position="356"/>
        <end position="380"/>
    </location>
</feature>
<keyword evidence="5 7" id="KW-1133">Transmembrane helix</keyword>
<evidence type="ECO:0000256" key="7">
    <source>
        <dbReference type="SAM" id="Phobius"/>
    </source>
</evidence>
<dbReference type="GO" id="GO:0005886">
    <property type="term" value="C:plasma membrane"/>
    <property type="evidence" value="ECO:0007669"/>
    <property type="project" value="UniProtKB-SubCell"/>
</dbReference>
<evidence type="ECO:0000259" key="8">
    <source>
        <dbReference type="PROSITE" id="PS50850"/>
    </source>
</evidence>
<dbReference type="RefSeq" id="WP_165613476.1">
    <property type="nucleotide sequence ID" value="NZ_FOOX01000007.1"/>
</dbReference>
<dbReference type="AlphaFoldDB" id="A0A1I2TDN2"/>
<dbReference type="InterPro" id="IPR000849">
    <property type="entry name" value="Sugar_P_transporter"/>
</dbReference>
<dbReference type="CDD" id="cd17319">
    <property type="entry name" value="MFS_ExuT_GudP_like"/>
    <property type="match status" value="1"/>
</dbReference>
<evidence type="ECO:0000313" key="9">
    <source>
        <dbReference type="EMBL" id="SFG63002.1"/>
    </source>
</evidence>
<dbReference type="SUPFAM" id="SSF103473">
    <property type="entry name" value="MFS general substrate transporter"/>
    <property type="match status" value="1"/>
</dbReference>
<feature type="transmembrane region" description="Helical" evidence="7">
    <location>
        <begin position="7"/>
        <end position="24"/>
    </location>
</feature>
<dbReference type="GO" id="GO:0022857">
    <property type="term" value="F:transmembrane transporter activity"/>
    <property type="evidence" value="ECO:0007669"/>
    <property type="project" value="InterPro"/>
</dbReference>
<dbReference type="STRING" id="341036.SAMN05660649_02193"/>
<dbReference type="Gene3D" id="1.20.1250.20">
    <property type="entry name" value="MFS general substrate transporter like domains"/>
    <property type="match status" value="2"/>
</dbReference>
<feature type="transmembrane region" description="Helical" evidence="7">
    <location>
        <begin position="165"/>
        <end position="185"/>
    </location>
</feature>
<reference evidence="10" key="1">
    <citation type="submission" date="2016-10" db="EMBL/GenBank/DDBJ databases">
        <authorList>
            <person name="Varghese N."/>
            <person name="Submissions S."/>
        </authorList>
    </citation>
    <scope>NUCLEOTIDE SEQUENCE [LARGE SCALE GENOMIC DNA]</scope>
    <source>
        <strain evidence="10">DSM 17038</strain>
    </source>
</reference>
<dbReference type="EMBL" id="FOOX01000007">
    <property type="protein sequence ID" value="SFG63002.1"/>
    <property type="molecule type" value="Genomic_DNA"/>
</dbReference>
<organism evidence="9 10">
    <name type="scientific">Desulfotruncus arcticus DSM 17038</name>
    <dbReference type="NCBI Taxonomy" id="1121424"/>
    <lineage>
        <taxon>Bacteria</taxon>
        <taxon>Bacillati</taxon>
        <taxon>Bacillota</taxon>
        <taxon>Clostridia</taxon>
        <taxon>Eubacteriales</taxon>
        <taxon>Desulfallaceae</taxon>
        <taxon>Desulfotruncus</taxon>
    </lineage>
</organism>
<dbReference type="InterPro" id="IPR011701">
    <property type="entry name" value="MFS"/>
</dbReference>
<evidence type="ECO:0000313" key="10">
    <source>
        <dbReference type="Proteomes" id="UP000199337"/>
    </source>
</evidence>
<comment type="subcellular location">
    <subcellularLocation>
        <location evidence="1">Cell membrane</location>
        <topology evidence="1">Multi-pass membrane protein</topology>
    </subcellularLocation>
</comment>
<name>A0A1I2TDN2_9FIRM</name>
<evidence type="ECO:0000256" key="3">
    <source>
        <dbReference type="ARBA" id="ARBA00022475"/>
    </source>
</evidence>
<proteinExistence type="predicted"/>
<dbReference type="PANTHER" id="PTHR11662">
    <property type="entry name" value="SOLUTE CARRIER FAMILY 17"/>
    <property type="match status" value="1"/>
</dbReference>
<dbReference type="Proteomes" id="UP000199337">
    <property type="component" value="Unassembled WGS sequence"/>
</dbReference>
<keyword evidence="2" id="KW-0813">Transport</keyword>
<dbReference type="PANTHER" id="PTHR11662:SF399">
    <property type="entry name" value="FI19708P1-RELATED"/>
    <property type="match status" value="1"/>
</dbReference>
<keyword evidence="10" id="KW-1185">Reference proteome</keyword>
<dbReference type="InterPro" id="IPR036259">
    <property type="entry name" value="MFS_trans_sf"/>
</dbReference>
<dbReference type="InterPro" id="IPR020846">
    <property type="entry name" value="MFS_dom"/>
</dbReference>
<feature type="domain" description="Major facilitator superfamily (MFS) profile" evidence="8">
    <location>
        <begin position="11"/>
        <end position="412"/>
    </location>
</feature>
<feature type="transmembrane region" description="Helical" evidence="7">
    <location>
        <begin position="324"/>
        <end position="344"/>
    </location>
</feature>
<dbReference type="InterPro" id="IPR050382">
    <property type="entry name" value="MFS_Na/Anion_cotransporter"/>
</dbReference>
<dbReference type="PROSITE" id="PS50850">
    <property type="entry name" value="MFS"/>
    <property type="match status" value="1"/>
</dbReference>
<protein>
    <submittedName>
        <fullName evidence="9">Sugar phosphate permease</fullName>
    </submittedName>
</protein>
<feature type="transmembrane region" description="Helical" evidence="7">
    <location>
        <begin position="299"/>
        <end position="317"/>
    </location>
</feature>
<evidence type="ECO:0000256" key="2">
    <source>
        <dbReference type="ARBA" id="ARBA00022448"/>
    </source>
</evidence>
<keyword evidence="6 7" id="KW-0472">Membrane</keyword>
<evidence type="ECO:0000256" key="5">
    <source>
        <dbReference type="ARBA" id="ARBA00022989"/>
    </source>
</evidence>
<evidence type="ECO:0000256" key="4">
    <source>
        <dbReference type="ARBA" id="ARBA00022692"/>
    </source>
</evidence>
<keyword evidence="4 7" id="KW-0812">Transmembrane</keyword>
<evidence type="ECO:0000256" key="6">
    <source>
        <dbReference type="ARBA" id="ARBA00023136"/>
    </source>
</evidence>
<feature type="transmembrane region" description="Helical" evidence="7">
    <location>
        <begin position="229"/>
        <end position="246"/>
    </location>
</feature>
<keyword evidence="3" id="KW-1003">Cell membrane</keyword>